<keyword evidence="1" id="KW-1185">Reference proteome</keyword>
<evidence type="ECO:0000313" key="2">
    <source>
        <dbReference type="WBParaSite" id="Gr19_v10_g3741.t1"/>
    </source>
</evidence>
<name>A0A914HQL6_GLORO</name>
<sequence>MQESAQMCADDDNTNIDSDTAWSSSVWAEIENGANEKRKAKMKHPMDIDDAHNTIKSKAKAKMKQSMEIDDKSKTTKMFIFEPTSYDLVSDVRHIFWTSMAPFDIVQTEILFGQRMFNMKKEAKNDFERDYAQVLFFYMCLFRRLIGLFEMPYSGIVENGMEEREKLEILIKKFTTQFVEEFANYISKIGPQWKSKFDFISTLEKTDKTIEFMDLVIFGIEIIIGPLIGQQIFVENEIGKFGKNSFTKLDEITKRDLVTLLMAKNEANIVQLWFESAKTAKEQPYFRDRLSIAPRVHCIINHVILVHCGGHEKVNLILNAEMYKVILDNLNKYLLLSVDELLGKQERPTELNRHFDNGQFDNGQFDNEQFDNGQFDNGQFDN</sequence>
<evidence type="ECO:0000313" key="1">
    <source>
        <dbReference type="Proteomes" id="UP000887572"/>
    </source>
</evidence>
<proteinExistence type="predicted"/>
<dbReference type="WBParaSite" id="Gr19_v10_g3741.t1">
    <property type="protein sequence ID" value="Gr19_v10_g3741.t1"/>
    <property type="gene ID" value="Gr19_v10_g3741"/>
</dbReference>
<dbReference type="Proteomes" id="UP000887572">
    <property type="component" value="Unplaced"/>
</dbReference>
<protein>
    <submittedName>
        <fullName evidence="2">Uncharacterized protein</fullName>
    </submittedName>
</protein>
<organism evidence="1 2">
    <name type="scientific">Globodera rostochiensis</name>
    <name type="common">Golden nematode worm</name>
    <name type="synonym">Heterodera rostochiensis</name>
    <dbReference type="NCBI Taxonomy" id="31243"/>
    <lineage>
        <taxon>Eukaryota</taxon>
        <taxon>Metazoa</taxon>
        <taxon>Ecdysozoa</taxon>
        <taxon>Nematoda</taxon>
        <taxon>Chromadorea</taxon>
        <taxon>Rhabditida</taxon>
        <taxon>Tylenchina</taxon>
        <taxon>Tylenchomorpha</taxon>
        <taxon>Tylenchoidea</taxon>
        <taxon>Heteroderidae</taxon>
        <taxon>Heteroderinae</taxon>
        <taxon>Globodera</taxon>
    </lineage>
</organism>
<reference evidence="2" key="1">
    <citation type="submission" date="2022-11" db="UniProtKB">
        <authorList>
            <consortium name="WormBaseParasite"/>
        </authorList>
    </citation>
    <scope>IDENTIFICATION</scope>
</reference>
<accession>A0A914HQL6</accession>
<dbReference type="AlphaFoldDB" id="A0A914HQL6"/>